<dbReference type="AlphaFoldDB" id="A0A1X7RH91"/>
<keyword evidence="1" id="KW-0378">Hydrolase</keyword>
<proteinExistence type="predicted"/>
<dbReference type="GO" id="GO:0016787">
    <property type="term" value="F:hydrolase activity"/>
    <property type="evidence" value="ECO:0007669"/>
    <property type="project" value="UniProtKB-KW"/>
</dbReference>
<dbReference type="InterPro" id="IPR023214">
    <property type="entry name" value="HAD_sf"/>
</dbReference>
<name>A0A1X7RH91_ZYMT9</name>
<evidence type="ECO:0000313" key="3">
    <source>
        <dbReference type="Proteomes" id="UP000215127"/>
    </source>
</evidence>
<dbReference type="PANTHER" id="PTHR43316:SF9">
    <property type="entry name" value="ACID DEHALOGENASE, PUTATIVE (AFU_ORTHOLOGUE AFUA_6G14460)-RELATED"/>
    <property type="match status" value="1"/>
</dbReference>
<gene>
    <name evidence="2" type="ORF">ZT3D7_G1934</name>
</gene>
<dbReference type="Gene3D" id="1.10.150.750">
    <property type="match status" value="1"/>
</dbReference>
<accession>A0A1X7RH91</accession>
<dbReference type="Pfam" id="PF00702">
    <property type="entry name" value="Hydrolase"/>
    <property type="match status" value="1"/>
</dbReference>
<organism evidence="2 3">
    <name type="scientific">Zymoseptoria tritici (strain ST99CH_3D7)</name>
    <dbReference type="NCBI Taxonomy" id="1276538"/>
    <lineage>
        <taxon>Eukaryota</taxon>
        <taxon>Fungi</taxon>
        <taxon>Dikarya</taxon>
        <taxon>Ascomycota</taxon>
        <taxon>Pezizomycotina</taxon>
        <taxon>Dothideomycetes</taxon>
        <taxon>Dothideomycetidae</taxon>
        <taxon>Mycosphaerellales</taxon>
        <taxon>Mycosphaerellaceae</taxon>
        <taxon>Zymoseptoria</taxon>
    </lineage>
</organism>
<dbReference type="InterPro" id="IPR051540">
    <property type="entry name" value="S-2-haloacid_dehalogenase"/>
</dbReference>
<dbReference type="Proteomes" id="UP000215127">
    <property type="component" value="Chromosome 1"/>
</dbReference>
<evidence type="ECO:0000313" key="2">
    <source>
        <dbReference type="EMBL" id="SMQ46788.1"/>
    </source>
</evidence>
<dbReference type="SFLD" id="SFLDS00003">
    <property type="entry name" value="Haloacid_Dehalogenase"/>
    <property type="match status" value="1"/>
</dbReference>
<dbReference type="EMBL" id="LT853692">
    <property type="protein sequence ID" value="SMQ46788.1"/>
    <property type="molecule type" value="Genomic_DNA"/>
</dbReference>
<evidence type="ECO:0008006" key="4">
    <source>
        <dbReference type="Google" id="ProtNLM"/>
    </source>
</evidence>
<protein>
    <recommendedName>
        <fullName evidence="4">Haloacid dehalogenase, type II</fullName>
    </recommendedName>
</protein>
<keyword evidence="3" id="KW-1185">Reference proteome</keyword>
<dbReference type="PANTHER" id="PTHR43316">
    <property type="entry name" value="HYDROLASE, HALOACID DELAHOGENASE-RELATED"/>
    <property type="match status" value="1"/>
</dbReference>
<dbReference type="InterPro" id="IPR036412">
    <property type="entry name" value="HAD-like_sf"/>
</dbReference>
<sequence length="259" mass="29246">MATLIPWTSIKVLTFDIFGTLLDDERGLAAAARATSLAPYLPSSHADLIRGIKAHDSIIQRETPTMLQREVLAEGFRRYAKDIGVVEKGQLAQEEVESAAREYGGKMGEYPAYEDSVAATQSLKKRYRLVPLTNVDHQSWGKVIGGPLKGCDFDAVYTAEDVGSYKPDMRNFRYLFDHLNQDFELEMNDICHVAQSLTHDHEPAKELGLRSVWVDRKGLMDGDPVERQEKYGYHLRVQSLKELTEIVEQAFEVVVRQAT</sequence>
<dbReference type="SFLD" id="SFLDG01129">
    <property type="entry name" value="C1.5:_HAD__Beta-PGM__Phosphata"/>
    <property type="match status" value="1"/>
</dbReference>
<dbReference type="Gene3D" id="3.40.50.1000">
    <property type="entry name" value="HAD superfamily/HAD-like"/>
    <property type="match status" value="1"/>
</dbReference>
<evidence type="ECO:0000256" key="1">
    <source>
        <dbReference type="ARBA" id="ARBA00022801"/>
    </source>
</evidence>
<dbReference type="SUPFAM" id="SSF56784">
    <property type="entry name" value="HAD-like"/>
    <property type="match status" value="1"/>
</dbReference>
<reference evidence="2 3" key="1">
    <citation type="submission" date="2016-06" db="EMBL/GenBank/DDBJ databases">
        <authorList>
            <person name="Kjaerup R.B."/>
            <person name="Dalgaard T.S."/>
            <person name="Juul-Madsen H.R."/>
        </authorList>
    </citation>
    <scope>NUCLEOTIDE SEQUENCE [LARGE SCALE GENOMIC DNA]</scope>
</reference>